<dbReference type="GO" id="GO:0006310">
    <property type="term" value="P:DNA recombination"/>
    <property type="evidence" value="ECO:0007669"/>
    <property type="project" value="UniProtKB-KW"/>
</dbReference>
<evidence type="ECO:0000256" key="1">
    <source>
        <dbReference type="ARBA" id="ARBA00023125"/>
    </source>
</evidence>
<dbReference type="GO" id="GO:0015074">
    <property type="term" value="P:DNA integration"/>
    <property type="evidence" value="ECO:0007669"/>
    <property type="project" value="InterPro"/>
</dbReference>
<organism evidence="3 4">
    <name type="scientific">Strongylocentrotus purpuratus</name>
    <name type="common">Purple sea urchin</name>
    <dbReference type="NCBI Taxonomy" id="7668"/>
    <lineage>
        <taxon>Eukaryota</taxon>
        <taxon>Metazoa</taxon>
        <taxon>Echinodermata</taxon>
        <taxon>Eleutherozoa</taxon>
        <taxon>Echinozoa</taxon>
        <taxon>Echinoidea</taxon>
        <taxon>Euechinoidea</taxon>
        <taxon>Echinacea</taxon>
        <taxon>Camarodonta</taxon>
        <taxon>Echinidea</taxon>
        <taxon>Strongylocentrotidae</taxon>
        <taxon>Strongylocentrotus</taxon>
    </lineage>
</organism>
<dbReference type="InterPro" id="IPR052925">
    <property type="entry name" value="Phage_Integrase-like_Recomb"/>
</dbReference>
<dbReference type="GeneID" id="105437309"/>
<dbReference type="SUPFAM" id="SSF47823">
    <property type="entry name" value="lambda integrase-like, N-terminal domain"/>
    <property type="match status" value="1"/>
</dbReference>
<accession>A0A7M7HFA7</accession>
<evidence type="ECO:0000313" key="3">
    <source>
        <dbReference type="EnsemblMetazoa" id="XP_011662082"/>
    </source>
</evidence>
<reference evidence="4" key="1">
    <citation type="submission" date="2015-02" db="EMBL/GenBank/DDBJ databases">
        <title>Genome sequencing for Strongylocentrotus purpuratus.</title>
        <authorList>
            <person name="Murali S."/>
            <person name="Liu Y."/>
            <person name="Vee V."/>
            <person name="English A."/>
            <person name="Wang M."/>
            <person name="Skinner E."/>
            <person name="Han Y."/>
            <person name="Muzny D.M."/>
            <person name="Worley K.C."/>
            <person name="Gibbs R.A."/>
        </authorList>
    </citation>
    <scope>NUCLEOTIDE SEQUENCE</scope>
</reference>
<proteinExistence type="predicted"/>
<dbReference type="KEGG" id="spu:105437309"/>
<keyword evidence="1" id="KW-0238">DNA-binding</keyword>
<protein>
    <recommendedName>
        <fullName evidence="5">Tyr recombinase domain-containing protein</fullName>
    </recommendedName>
</protein>
<dbReference type="RefSeq" id="XP_030843315.1">
    <property type="nucleotide sequence ID" value="XM_030987455.1"/>
</dbReference>
<dbReference type="Proteomes" id="UP000007110">
    <property type="component" value="Unassembled WGS sequence"/>
</dbReference>
<dbReference type="Gene3D" id="1.10.443.10">
    <property type="entry name" value="Intergrase catalytic core"/>
    <property type="match status" value="1"/>
</dbReference>
<dbReference type="OrthoDB" id="10039881at2759"/>
<dbReference type="InterPro" id="IPR013762">
    <property type="entry name" value="Integrase-like_cat_sf"/>
</dbReference>
<sequence>MKSLADSATAAIKWVHNLAGLHSPTDNPMVKLALQGFKRATSSPTLRKHPITPDILMKIYEKYGHDHASLADLRVLFACFISYAGFLRFDDLKNISNNDLTFTSDRLVIHLASSKTDQFRQGSDVVIARSFKQSCPVRVAERYLAALRDPPGSLLPVLRRLCSSTKGLTPTVHPLSYTRTREIVLDAIKPFVTDISAYGLHSMRSGGATAALNANVSPFLISRHGRWKSTKARNAYLQPDAKSDLIPSQSLGI</sequence>
<evidence type="ECO:0000313" key="4">
    <source>
        <dbReference type="Proteomes" id="UP000007110"/>
    </source>
</evidence>
<dbReference type="InterPro" id="IPR010998">
    <property type="entry name" value="Integrase_recombinase_N"/>
</dbReference>
<evidence type="ECO:0008006" key="5">
    <source>
        <dbReference type="Google" id="ProtNLM"/>
    </source>
</evidence>
<keyword evidence="4" id="KW-1185">Reference proteome</keyword>
<name>A0A7M7HFA7_STRPU</name>
<dbReference type="OMA" id="CEDIRIS"/>
<reference evidence="3" key="2">
    <citation type="submission" date="2021-01" db="UniProtKB">
        <authorList>
            <consortium name="EnsemblMetazoa"/>
        </authorList>
    </citation>
    <scope>IDENTIFICATION</scope>
</reference>
<keyword evidence="2" id="KW-0233">DNA recombination</keyword>
<dbReference type="GO" id="GO:0003677">
    <property type="term" value="F:DNA binding"/>
    <property type="evidence" value="ECO:0007669"/>
    <property type="project" value="UniProtKB-KW"/>
</dbReference>
<dbReference type="GeneID" id="115924702"/>
<dbReference type="RefSeq" id="XP_011662082.1">
    <property type="nucleotide sequence ID" value="XM_011663780.1"/>
</dbReference>
<evidence type="ECO:0000256" key="2">
    <source>
        <dbReference type="ARBA" id="ARBA00023172"/>
    </source>
</evidence>
<dbReference type="Gene3D" id="1.10.150.130">
    <property type="match status" value="1"/>
</dbReference>
<dbReference type="InParanoid" id="A0A7M7HFA7"/>
<dbReference type="PANTHER" id="PTHR34605:SF4">
    <property type="entry name" value="DNA ADENINE METHYLTRANSFERASE"/>
    <property type="match status" value="1"/>
</dbReference>
<dbReference type="AlphaFoldDB" id="A0A7M7HFA7"/>
<dbReference type="PANTHER" id="PTHR34605">
    <property type="entry name" value="PHAGE_INTEGRASE DOMAIN-CONTAINING PROTEIN"/>
    <property type="match status" value="1"/>
</dbReference>
<dbReference type="EnsemblMetazoa" id="XM_011663780">
    <property type="protein sequence ID" value="XP_011662082"/>
    <property type="gene ID" value="LOC105437309"/>
</dbReference>
<dbReference type="KEGG" id="spu:115924702"/>
<dbReference type="InterPro" id="IPR011010">
    <property type="entry name" value="DNA_brk_join_enz"/>
</dbReference>
<dbReference type="EnsemblMetazoa" id="XM_030987455">
    <property type="protein sequence ID" value="XP_030843315"/>
    <property type="gene ID" value="LOC115924702"/>
</dbReference>
<dbReference type="SUPFAM" id="SSF56349">
    <property type="entry name" value="DNA breaking-rejoining enzymes"/>
    <property type="match status" value="1"/>
</dbReference>